<gene>
    <name evidence="10" type="ORF">JEQ12_010991</name>
</gene>
<dbReference type="GO" id="GO:0004930">
    <property type="term" value="F:G protein-coupled receptor activity"/>
    <property type="evidence" value="ECO:0007669"/>
    <property type="project" value="UniProtKB-KW"/>
</dbReference>
<dbReference type="InterPro" id="IPR017452">
    <property type="entry name" value="GPCR_Rhodpsn_7TM"/>
</dbReference>
<keyword evidence="2 8" id="KW-0812">Transmembrane</keyword>
<reference evidence="10 11" key="1">
    <citation type="submission" date="2020-12" db="EMBL/GenBank/DDBJ databases">
        <title>De novo assembly of Tibetan sheep genome.</title>
        <authorList>
            <person name="Li X."/>
        </authorList>
    </citation>
    <scope>NUCLEOTIDE SEQUENCE [LARGE SCALE GENOMIC DNA]</scope>
    <source>
        <tissue evidence="10">Heart</tissue>
    </source>
</reference>
<keyword evidence="7" id="KW-0807">Transducer</keyword>
<keyword evidence="3 8" id="KW-1133">Transmembrane helix</keyword>
<keyword evidence="6" id="KW-0675">Receptor</keyword>
<feature type="transmembrane region" description="Helical" evidence="8">
    <location>
        <begin position="255"/>
        <end position="272"/>
    </location>
</feature>
<evidence type="ECO:0000256" key="5">
    <source>
        <dbReference type="ARBA" id="ARBA00023136"/>
    </source>
</evidence>
<evidence type="ECO:0000256" key="4">
    <source>
        <dbReference type="ARBA" id="ARBA00023040"/>
    </source>
</evidence>
<dbReference type="GO" id="GO:0016020">
    <property type="term" value="C:membrane"/>
    <property type="evidence" value="ECO:0007669"/>
    <property type="project" value="UniProtKB-SubCell"/>
</dbReference>
<evidence type="ECO:0000256" key="3">
    <source>
        <dbReference type="ARBA" id="ARBA00022989"/>
    </source>
</evidence>
<feature type="transmembrane region" description="Helical" evidence="8">
    <location>
        <begin position="120"/>
        <end position="138"/>
    </location>
</feature>
<evidence type="ECO:0000313" key="11">
    <source>
        <dbReference type="Proteomes" id="UP000664991"/>
    </source>
</evidence>
<keyword evidence="5 8" id="KW-0472">Membrane</keyword>
<dbReference type="Pfam" id="PF13853">
    <property type="entry name" value="7tm_4"/>
    <property type="match status" value="1"/>
</dbReference>
<feature type="domain" description="G-protein coupled receptors family 1 profile" evidence="9">
    <location>
        <begin position="63"/>
        <end position="270"/>
    </location>
</feature>
<accession>A0A835ZLT9</accession>
<dbReference type="Gene3D" id="1.20.1070.10">
    <property type="entry name" value="Rhodopsin 7-helix transmembrane proteins"/>
    <property type="match status" value="1"/>
</dbReference>
<dbReference type="EMBL" id="JAEMGP010000021">
    <property type="protein sequence ID" value="KAG5196305.1"/>
    <property type="molecule type" value="Genomic_DNA"/>
</dbReference>
<dbReference type="Pfam" id="PF25452">
    <property type="entry name" value="TM225"/>
    <property type="match status" value="1"/>
</dbReference>
<proteinExistence type="predicted"/>
<feature type="transmembrane region" description="Helical" evidence="8">
    <location>
        <begin position="179"/>
        <end position="205"/>
    </location>
</feature>
<dbReference type="Proteomes" id="UP000664991">
    <property type="component" value="Chromosome 21"/>
</dbReference>
<dbReference type="PANTHER" id="PTHR48018">
    <property type="entry name" value="OLFACTORY RECEPTOR"/>
    <property type="match status" value="1"/>
</dbReference>
<comment type="subcellular location">
    <subcellularLocation>
        <location evidence="1">Membrane</location>
        <topology evidence="1">Multi-pass membrane protein</topology>
    </subcellularLocation>
</comment>
<dbReference type="SUPFAM" id="SSF81321">
    <property type="entry name" value="Family A G protein-coupled receptor-like"/>
    <property type="match status" value="1"/>
</dbReference>
<evidence type="ECO:0000256" key="1">
    <source>
        <dbReference type="ARBA" id="ARBA00004141"/>
    </source>
</evidence>
<dbReference type="AlphaFoldDB" id="A0A835ZLT9"/>
<organism evidence="10 11">
    <name type="scientific">Ovis aries</name>
    <name type="common">Sheep</name>
    <dbReference type="NCBI Taxonomy" id="9940"/>
    <lineage>
        <taxon>Eukaryota</taxon>
        <taxon>Metazoa</taxon>
        <taxon>Chordata</taxon>
        <taxon>Craniata</taxon>
        <taxon>Vertebrata</taxon>
        <taxon>Euteleostomi</taxon>
        <taxon>Mammalia</taxon>
        <taxon>Eutheria</taxon>
        <taxon>Laurasiatheria</taxon>
        <taxon>Artiodactyla</taxon>
        <taxon>Ruminantia</taxon>
        <taxon>Pecora</taxon>
        <taxon>Bovidae</taxon>
        <taxon>Caprinae</taxon>
        <taxon>Ovis</taxon>
    </lineage>
</organism>
<evidence type="ECO:0000256" key="8">
    <source>
        <dbReference type="SAM" id="Phobius"/>
    </source>
</evidence>
<dbReference type="InterPro" id="IPR057351">
    <property type="entry name" value="TM225_dom"/>
</dbReference>
<evidence type="ECO:0000256" key="7">
    <source>
        <dbReference type="ARBA" id="ARBA00023224"/>
    </source>
</evidence>
<evidence type="ECO:0000313" key="10">
    <source>
        <dbReference type="EMBL" id="KAG5196305.1"/>
    </source>
</evidence>
<comment type="caution">
    <text evidence="10">The sequence shown here is derived from an EMBL/GenBank/DDBJ whole genome shotgun (WGS) entry which is preliminary data.</text>
</comment>
<feature type="transmembrane region" description="Helical" evidence="8">
    <location>
        <begin position="20"/>
        <end position="41"/>
    </location>
</feature>
<feature type="transmembrane region" description="Helical" evidence="8">
    <location>
        <begin position="217"/>
        <end position="240"/>
    </location>
</feature>
<dbReference type="InterPro" id="IPR000725">
    <property type="entry name" value="Olfact_rcpt"/>
</dbReference>
<name>A0A835ZLT9_SHEEP</name>
<keyword evidence="4" id="KW-0297">G-protein coupled receptor</keyword>
<evidence type="ECO:0000256" key="6">
    <source>
        <dbReference type="ARBA" id="ARBA00023170"/>
    </source>
</evidence>
<dbReference type="GO" id="GO:0004984">
    <property type="term" value="F:olfactory receptor activity"/>
    <property type="evidence" value="ECO:0007669"/>
    <property type="project" value="InterPro"/>
</dbReference>
<dbReference type="PROSITE" id="PS50262">
    <property type="entry name" value="G_PROTEIN_RECEP_F1_2"/>
    <property type="match status" value="1"/>
</dbReference>
<protein>
    <recommendedName>
        <fullName evidence="9">G-protein coupled receptors family 1 profile domain-containing protein</fullName>
    </recommendedName>
</protein>
<evidence type="ECO:0000256" key="2">
    <source>
        <dbReference type="ARBA" id="ARBA00022692"/>
    </source>
</evidence>
<evidence type="ECO:0000259" key="9">
    <source>
        <dbReference type="PROSITE" id="PS50262"/>
    </source>
</evidence>
<sequence length="290" mass="32609">MAALVGREPCFFFSTDGLEVVRNILIVVLSFSFMHNLLLGFEFTYMIPQTKYTLMTCLPLFPHRYTAAKLEPPLKWHWPLDKYKQSINGSASLITIPKSARESQVMEQHGVSKLSRYQQVCLMLTVGVYAMGLVGAMANTGCMLRLSFCDGNIINHYMCDIPPLLQLSCTSTSINELEIFIVVGVNVIVPSITISISYTLILLNILRIRSAEGRSKAFSTCSSHIIVVSLFFGSSAFMYLKPFPARSLDEDKVSTIFYTIVGPMVNPFIYSLRNKDVQVALRKTLKKRVF</sequence>